<dbReference type="PANTHER" id="PTHR22954:SF3">
    <property type="entry name" value="PROTEIN CBG08539"/>
    <property type="match status" value="1"/>
</dbReference>
<organism evidence="1 2">
    <name type="scientific">Odynerus spinipes</name>
    <dbReference type="NCBI Taxonomy" id="1348599"/>
    <lineage>
        <taxon>Eukaryota</taxon>
        <taxon>Metazoa</taxon>
        <taxon>Ecdysozoa</taxon>
        <taxon>Arthropoda</taxon>
        <taxon>Hexapoda</taxon>
        <taxon>Insecta</taxon>
        <taxon>Pterygota</taxon>
        <taxon>Neoptera</taxon>
        <taxon>Endopterygota</taxon>
        <taxon>Hymenoptera</taxon>
        <taxon>Apocrita</taxon>
        <taxon>Aculeata</taxon>
        <taxon>Vespoidea</taxon>
        <taxon>Vespidae</taxon>
        <taxon>Eumeninae</taxon>
        <taxon>Odynerus</taxon>
    </lineage>
</organism>
<dbReference type="AlphaFoldDB" id="A0AAD9R8Z8"/>
<dbReference type="Proteomes" id="UP001258017">
    <property type="component" value="Unassembled WGS sequence"/>
</dbReference>
<proteinExistence type="predicted"/>
<protein>
    <submittedName>
        <fullName evidence="1">Uncharacterized protein</fullName>
    </submittedName>
</protein>
<keyword evidence="2" id="KW-1185">Reference proteome</keyword>
<reference evidence="1" key="1">
    <citation type="submission" date="2021-08" db="EMBL/GenBank/DDBJ databases">
        <authorList>
            <person name="Misof B."/>
            <person name="Oliver O."/>
            <person name="Podsiadlowski L."/>
            <person name="Donath A."/>
            <person name="Peters R."/>
            <person name="Mayer C."/>
            <person name="Rust J."/>
            <person name="Gunkel S."/>
            <person name="Lesny P."/>
            <person name="Martin S."/>
            <person name="Oeyen J.P."/>
            <person name="Petersen M."/>
            <person name="Panagiotis P."/>
            <person name="Wilbrandt J."/>
            <person name="Tanja T."/>
        </authorList>
    </citation>
    <scope>NUCLEOTIDE SEQUENCE</scope>
    <source>
        <strain evidence="1">GBR_01_08_01A</strain>
        <tissue evidence="1">Thorax + abdomen</tissue>
    </source>
</reference>
<sequence length="208" mass="23078">MVEWLTLNDRVSIMSLPLIKEGLKRYLRSPVSVYETTRAGEGGEMTSRILGVEERLNKVVPLYDRFDDVQSQIETLVAGSNIEQAQLKERDSFETLYFDTVASVKTYISNTTSRIGLVPSTSSTASNAQSPTVHKFGSGVKLSIITLPNFDGSYDNWIKFRVTFESLIHNNACLTDIQKFHYLDAALKGDAARVIKSLGVSSANYVIA</sequence>
<dbReference type="PANTHER" id="PTHR22954">
    <property type="entry name" value="RETROVIRAL PROTEASE-RELATED"/>
    <property type="match status" value="1"/>
</dbReference>
<dbReference type="InterPro" id="IPR005312">
    <property type="entry name" value="DUF1759"/>
</dbReference>
<evidence type="ECO:0000313" key="2">
    <source>
        <dbReference type="Proteomes" id="UP001258017"/>
    </source>
</evidence>
<comment type="caution">
    <text evidence="1">The sequence shown here is derived from an EMBL/GenBank/DDBJ whole genome shotgun (WGS) entry which is preliminary data.</text>
</comment>
<evidence type="ECO:0000313" key="1">
    <source>
        <dbReference type="EMBL" id="KAK2575354.1"/>
    </source>
</evidence>
<reference evidence="1" key="2">
    <citation type="journal article" date="2023" name="Commun. Biol.">
        <title>Intrasexual cuticular hydrocarbon dimorphism in a wasp sheds light on hydrocarbon biosynthesis genes in Hymenoptera.</title>
        <authorList>
            <person name="Moris V.C."/>
            <person name="Podsiadlowski L."/>
            <person name="Martin S."/>
            <person name="Oeyen J.P."/>
            <person name="Donath A."/>
            <person name="Petersen M."/>
            <person name="Wilbrandt J."/>
            <person name="Misof B."/>
            <person name="Liedtke D."/>
            <person name="Thamm M."/>
            <person name="Scheiner R."/>
            <person name="Schmitt T."/>
            <person name="Niehuis O."/>
        </authorList>
    </citation>
    <scope>NUCLEOTIDE SEQUENCE</scope>
    <source>
        <strain evidence="1">GBR_01_08_01A</strain>
    </source>
</reference>
<dbReference type="EMBL" id="JAIFRP010004429">
    <property type="protein sequence ID" value="KAK2575354.1"/>
    <property type="molecule type" value="Genomic_DNA"/>
</dbReference>
<dbReference type="Pfam" id="PF03564">
    <property type="entry name" value="DUF1759"/>
    <property type="match status" value="1"/>
</dbReference>
<gene>
    <name evidence="1" type="ORF">KPH14_000827</name>
</gene>
<name>A0AAD9R8Z8_9HYME</name>
<accession>A0AAD9R8Z8</accession>